<dbReference type="InterPro" id="IPR000914">
    <property type="entry name" value="SBP_5_dom"/>
</dbReference>
<evidence type="ECO:0000256" key="3">
    <source>
        <dbReference type="ARBA" id="ARBA00022729"/>
    </source>
</evidence>
<evidence type="ECO:0000256" key="2">
    <source>
        <dbReference type="ARBA" id="ARBA00022448"/>
    </source>
</evidence>
<dbReference type="InterPro" id="IPR039424">
    <property type="entry name" value="SBP_5"/>
</dbReference>
<evidence type="ECO:0000313" key="6">
    <source>
        <dbReference type="EMBL" id="KKN49605.1"/>
    </source>
</evidence>
<dbReference type="SUPFAM" id="SSF53850">
    <property type="entry name" value="Periplasmic binding protein-like II"/>
    <property type="match status" value="1"/>
</dbReference>
<gene>
    <name evidence="6" type="ORF">LCGC14_0641130</name>
</gene>
<dbReference type="Pfam" id="PF00496">
    <property type="entry name" value="SBP_bac_5"/>
    <property type="match status" value="1"/>
</dbReference>
<keyword evidence="4" id="KW-0812">Transmembrane</keyword>
<dbReference type="GO" id="GO:1904680">
    <property type="term" value="F:peptide transmembrane transporter activity"/>
    <property type="evidence" value="ECO:0007669"/>
    <property type="project" value="TreeGrafter"/>
</dbReference>
<keyword evidence="4" id="KW-1133">Transmembrane helix</keyword>
<feature type="transmembrane region" description="Helical" evidence="4">
    <location>
        <begin position="817"/>
        <end position="836"/>
    </location>
</feature>
<sequence>MKKLTTMLPFILLVSSIAIPIIPAIAAPPEEAPIIFTVGSEALVGNWDAPITDWYNMIYGSYAVYALEYLVGKNAGYGGGVDKPLVEEWVPVLATNWTVEYYDIEENSEGWNATGGIQSITLTLREGVKFHDNSDFNATVAKWNIDRWYIICGNLSGIEDDPDDPTDYANHGNWLLWPQTNTQVPYFTSYYNLSEYDAPDILGPLPPSVPPGLGDYPGYFVGPNISYPGVNIDSEGYVYHPNPWGGWDWDVQGPIHNQPYDTYPIVKWVEIIDDKQSGGTIKVHYNSWNTGGLSGGVEDVGMLSYDAYSKNYTSQGIYGYENDFQHADNPTLVDHMIGTGPYTFEEHDETGTPPGGYMLKNENYWNKTALEDDGWFDVERRQIIKFPAGQLAKSVRDTALLTHEIDSAWDAMYMPIDLDGVMAAPNIAYYPKAPSQYLTYIVLNSINETWWSWPWGIDVYKGMWSDQGEPGGIPRKMREAISYAFDYDNMINQALDGRAVRGGSIVGIDNIYYNASNTVPVYNLTRAREILLTAETDSYVFNLSTPIPHEPLYYNKGSAFWGNRGKYLPNPDLYNFSKMTAERGLTASSTDGDWKEVAAQDPILVIDFWWDSAHEDVKNVLLTSLENIGVALLDPNGATNRVQTIVWDYVRAGHLTNFPGTDPARSLWSVNAWAMDFDRPPTEPELNLFWAYSDPDRGRWRTEGTTGIRSLHYWGNFGFSFDDDVYKWQDRLWMISPSERKYWISKIAEKEATQNFPELWLYQAKEGYVLWKDWTPLLATDPLGNAVGYWGEGFSTHLLRYTPENLVQELPISASPILITLVGSLVSMLGIIYAIMRKRKLR</sequence>
<organism evidence="6">
    <name type="scientific">marine sediment metagenome</name>
    <dbReference type="NCBI Taxonomy" id="412755"/>
    <lineage>
        <taxon>unclassified sequences</taxon>
        <taxon>metagenomes</taxon>
        <taxon>ecological metagenomes</taxon>
    </lineage>
</organism>
<evidence type="ECO:0000256" key="1">
    <source>
        <dbReference type="ARBA" id="ARBA00005695"/>
    </source>
</evidence>
<keyword evidence="4" id="KW-0472">Membrane</keyword>
<dbReference type="PANTHER" id="PTHR30290:SF9">
    <property type="entry name" value="OLIGOPEPTIDE-BINDING PROTEIN APPA"/>
    <property type="match status" value="1"/>
</dbReference>
<dbReference type="Gene3D" id="3.40.190.10">
    <property type="entry name" value="Periplasmic binding protein-like II"/>
    <property type="match status" value="2"/>
</dbReference>
<proteinExistence type="inferred from homology"/>
<keyword evidence="3" id="KW-0732">Signal</keyword>
<protein>
    <recommendedName>
        <fullName evidence="5">Solute-binding protein family 5 domain-containing protein</fullName>
    </recommendedName>
</protein>
<dbReference type="GO" id="GO:0015833">
    <property type="term" value="P:peptide transport"/>
    <property type="evidence" value="ECO:0007669"/>
    <property type="project" value="TreeGrafter"/>
</dbReference>
<evidence type="ECO:0000259" key="5">
    <source>
        <dbReference type="Pfam" id="PF00496"/>
    </source>
</evidence>
<dbReference type="Gene3D" id="3.10.105.10">
    <property type="entry name" value="Dipeptide-binding Protein, Domain 3"/>
    <property type="match status" value="1"/>
</dbReference>
<dbReference type="EMBL" id="LAZR01001161">
    <property type="protein sequence ID" value="KKN49605.1"/>
    <property type="molecule type" value="Genomic_DNA"/>
</dbReference>
<name>A0A0F9QZ31_9ZZZZ</name>
<keyword evidence="2" id="KW-0813">Transport</keyword>
<accession>A0A0F9QZ31</accession>
<comment type="caution">
    <text evidence="6">The sequence shown here is derived from an EMBL/GenBank/DDBJ whole genome shotgun (WGS) entry which is preliminary data.</text>
</comment>
<dbReference type="AlphaFoldDB" id="A0A0F9QZ31"/>
<feature type="domain" description="Solute-binding protein family 5" evidence="5">
    <location>
        <begin position="320"/>
        <end position="533"/>
    </location>
</feature>
<evidence type="ECO:0000256" key="4">
    <source>
        <dbReference type="SAM" id="Phobius"/>
    </source>
</evidence>
<comment type="similarity">
    <text evidence="1">Belongs to the bacterial solute-binding protein 5 family.</text>
</comment>
<reference evidence="6" key="1">
    <citation type="journal article" date="2015" name="Nature">
        <title>Complex archaea that bridge the gap between prokaryotes and eukaryotes.</title>
        <authorList>
            <person name="Spang A."/>
            <person name="Saw J.H."/>
            <person name="Jorgensen S.L."/>
            <person name="Zaremba-Niedzwiedzka K."/>
            <person name="Martijn J."/>
            <person name="Lind A.E."/>
            <person name="van Eijk R."/>
            <person name="Schleper C."/>
            <person name="Guy L."/>
            <person name="Ettema T.J."/>
        </authorList>
    </citation>
    <scope>NUCLEOTIDE SEQUENCE</scope>
</reference>
<dbReference type="PANTHER" id="PTHR30290">
    <property type="entry name" value="PERIPLASMIC BINDING COMPONENT OF ABC TRANSPORTER"/>
    <property type="match status" value="1"/>
</dbReference>